<sequence>MPKRKRSRERAARPPAAAKAATTPQIEPSAERPYAGEIQHVDDVRTARNLAAYVTDPARPVPLAVVTTDIRTGATIADADALLEASDGAADVVILHTGDASRAFEDQMPEGAHVFGGAGRVYPTGTDWHETPHKSRLRLSKGPREAEALTTLLRKDLAYQIKGAAIRRRNLEREERARELAARPNGPEPALAMAKASYCICSVREAERLATRLMHPERDFPVLVISIPTGQLAPSIDVDQLEDDLAGLCEIVLLPTDASSWRLTEMLPDGAGVYGGAARVYPPGTDWMQALHRAPLRFSYGPSDQAAATEVLFADAMRVARLRSSTNGRRHASGHVSGLFGNSRAIVELADGSYCSVWSDLIHTRTPVGSLLAPGQHVEGILDEASGRLDISEMLISPTLSYRPGDVVLALVRDVRSSRVTLSLLPDTEIAVPRELVTSNPRDSLTSLFSVDEIVAARLGIDEDGKMALRLDDVDDDEVPVPAPALTRGGPPWLTLAGDEDDEGSEEETGSAVDWDTLVSWEKAEEPEPAPAVPLPGPPTPETVSPGMQAQLDDLSQRLRDADRQNVAVRERAGKLRQRIDELEAETRTLRTELRSTKRQLSAKRVAGWLGDDVPTAEMFRFAVFRT</sequence>
<organism evidence="3 4">
    <name type="scientific">Bowdeniella nasicola</name>
    <dbReference type="NCBI Taxonomy" id="208480"/>
    <lineage>
        <taxon>Bacteria</taxon>
        <taxon>Bacillati</taxon>
        <taxon>Actinomycetota</taxon>
        <taxon>Actinomycetes</taxon>
        <taxon>Actinomycetales</taxon>
        <taxon>Actinomycetaceae</taxon>
        <taxon>Bowdeniella</taxon>
    </lineage>
</organism>
<feature type="compositionally biased region" description="Acidic residues" evidence="2">
    <location>
        <begin position="498"/>
        <end position="509"/>
    </location>
</feature>
<evidence type="ECO:0000313" key="4">
    <source>
        <dbReference type="Proteomes" id="UP000185628"/>
    </source>
</evidence>
<reference evidence="4" key="1">
    <citation type="submission" date="2016-12" db="EMBL/GenBank/DDBJ databases">
        <authorList>
            <person name="Meng X."/>
        </authorList>
    </citation>
    <scope>NUCLEOTIDE SEQUENCE [LARGE SCALE GENOMIC DNA]</scope>
    <source>
        <strain evidence="4">DSM 19116</strain>
    </source>
</reference>
<keyword evidence="1" id="KW-0175">Coiled coil</keyword>
<dbReference type="Proteomes" id="UP000185628">
    <property type="component" value="Unassembled WGS sequence"/>
</dbReference>
<name>A0A1Q5Q5V1_9ACTO</name>
<feature type="coiled-coil region" evidence="1">
    <location>
        <begin position="552"/>
        <end position="600"/>
    </location>
</feature>
<evidence type="ECO:0000256" key="2">
    <source>
        <dbReference type="SAM" id="MobiDB-lite"/>
    </source>
</evidence>
<evidence type="ECO:0000313" key="3">
    <source>
        <dbReference type="EMBL" id="OKL55186.1"/>
    </source>
</evidence>
<evidence type="ECO:0000256" key="1">
    <source>
        <dbReference type="SAM" id="Coils"/>
    </source>
</evidence>
<dbReference type="EMBL" id="MQVR01000001">
    <property type="protein sequence ID" value="OKL55186.1"/>
    <property type="molecule type" value="Genomic_DNA"/>
</dbReference>
<dbReference type="AlphaFoldDB" id="A0A1Q5Q5V1"/>
<comment type="caution">
    <text evidence="3">The sequence shown here is derived from an EMBL/GenBank/DDBJ whole genome shotgun (WGS) entry which is preliminary data.</text>
</comment>
<proteinExistence type="predicted"/>
<evidence type="ECO:0008006" key="5">
    <source>
        <dbReference type="Google" id="ProtNLM"/>
    </source>
</evidence>
<dbReference type="OrthoDB" id="8452205at2"/>
<keyword evidence="4" id="KW-1185">Reference proteome</keyword>
<protein>
    <recommendedName>
        <fullName evidence="5">S1 motif domain-containing protein</fullName>
    </recommendedName>
</protein>
<dbReference type="RefSeq" id="WP_073715412.1">
    <property type="nucleotide sequence ID" value="NZ_MQVR01000001.1"/>
</dbReference>
<accession>A0A1Q5Q5V1</accession>
<gene>
    <name evidence="3" type="ORF">BSZ39_00340</name>
</gene>
<feature type="region of interest" description="Disordered" evidence="2">
    <location>
        <begin position="1"/>
        <end position="33"/>
    </location>
</feature>
<feature type="region of interest" description="Disordered" evidence="2">
    <location>
        <begin position="482"/>
        <end position="514"/>
    </location>
</feature>